<comment type="caution">
    <text evidence="1">The sequence shown here is derived from an EMBL/GenBank/DDBJ whole genome shotgun (WGS) entry which is preliminary data.</text>
</comment>
<dbReference type="AlphaFoldDB" id="A0ABD5WAT8"/>
<dbReference type="Pfam" id="PF05869">
    <property type="entry name" value="Dam"/>
    <property type="match status" value="1"/>
</dbReference>
<organism evidence="1 2">
    <name type="scientific">Halobaculum lipolyticum</name>
    <dbReference type="NCBI Taxonomy" id="3032001"/>
    <lineage>
        <taxon>Archaea</taxon>
        <taxon>Methanobacteriati</taxon>
        <taxon>Methanobacteriota</taxon>
        <taxon>Stenosarchaea group</taxon>
        <taxon>Halobacteria</taxon>
        <taxon>Halobacteriales</taxon>
        <taxon>Haloferacaceae</taxon>
        <taxon>Halobaculum</taxon>
    </lineage>
</organism>
<proteinExistence type="predicted"/>
<protein>
    <submittedName>
        <fullName evidence="1">DNA N-6-adenine-methyltransferase</fullName>
    </submittedName>
</protein>
<keyword evidence="2" id="KW-1185">Reference proteome</keyword>
<sequence>MSQRTLSGDFAAGTEKYNTPLEWVQPLADAVGGFDLDPCASTDSDLATVNVRNTGGLSAPWTEFVADVVDDPSEAWVWCNHPYGRGEPPEWLSRASSTPCNVVALSKAAPDTEWFADHVLAADLVSFPNTTSDRGKSRIKFAGEENGADFPNVFSVYADGDVPSELARILGRWGWTLDPSEVVR</sequence>
<dbReference type="InterPro" id="IPR008593">
    <property type="entry name" value="Dam_MeTrfase"/>
</dbReference>
<dbReference type="Proteomes" id="UP001596461">
    <property type="component" value="Unassembled WGS sequence"/>
</dbReference>
<evidence type="ECO:0000313" key="2">
    <source>
        <dbReference type="Proteomes" id="UP001596461"/>
    </source>
</evidence>
<name>A0ABD5WAT8_9EURY</name>
<accession>A0ABD5WAT8</accession>
<dbReference type="RefSeq" id="WP_289720942.1">
    <property type="nucleotide sequence ID" value="NZ_JBHTAH010000001.1"/>
</dbReference>
<reference evidence="1 2" key="1">
    <citation type="journal article" date="2019" name="Int. J. Syst. Evol. Microbiol.">
        <title>The Global Catalogue of Microorganisms (GCM) 10K type strain sequencing project: providing services to taxonomists for standard genome sequencing and annotation.</title>
        <authorList>
            <consortium name="The Broad Institute Genomics Platform"/>
            <consortium name="The Broad Institute Genome Sequencing Center for Infectious Disease"/>
            <person name="Wu L."/>
            <person name="Ma J."/>
        </authorList>
    </citation>
    <scope>NUCLEOTIDE SEQUENCE [LARGE SCALE GENOMIC DNA]</scope>
    <source>
        <strain evidence="1 2">DT31</strain>
    </source>
</reference>
<evidence type="ECO:0000313" key="1">
    <source>
        <dbReference type="EMBL" id="MFC7068079.1"/>
    </source>
</evidence>
<dbReference type="EMBL" id="JBHTAH010000001">
    <property type="protein sequence ID" value="MFC7068079.1"/>
    <property type="molecule type" value="Genomic_DNA"/>
</dbReference>
<gene>
    <name evidence="1" type="ORF">ACFQL9_00360</name>
</gene>